<dbReference type="InterPro" id="IPR051161">
    <property type="entry name" value="Mannose-6P_isomerase_type2"/>
</dbReference>
<evidence type="ECO:0000259" key="1">
    <source>
        <dbReference type="Pfam" id="PF00483"/>
    </source>
</evidence>
<evidence type="ECO:0000313" key="4">
    <source>
        <dbReference type="Proteomes" id="UP000177390"/>
    </source>
</evidence>
<dbReference type="InterPro" id="IPR029044">
    <property type="entry name" value="Nucleotide-diphossugar_trans"/>
</dbReference>
<dbReference type="PANTHER" id="PTHR46390:SF1">
    <property type="entry name" value="MANNOSE-1-PHOSPHATE GUANYLYLTRANSFERASE"/>
    <property type="match status" value="1"/>
</dbReference>
<feature type="domain" description="MannoseP isomerase/GMP-like beta-helix" evidence="2">
    <location>
        <begin position="307"/>
        <end position="359"/>
    </location>
</feature>
<feature type="domain" description="Nucleotidyl transferase" evidence="1">
    <location>
        <begin position="10"/>
        <end position="203"/>
    </location>
</feature>
<dbReference type="AlphaFoldDB" id="A0A1F5EVB6"/>
<dbReference type="SUPFAM" id="SSF159283">
    <property type="entry name" value="Guanosine diphospho-D-mannose pyrophosphorylase/mannose-6-phosphate isomerase linker domain"/>
    <property type="match status" value="1"/>
</dbReference>
<comment type="caution">
    <text evidence="3">The sequence shown here is derived from an EMBL/GenBank/DDBJ whole genome shotgun (WGS) entry which is preliminary data.</text>
</comment>
<dbReference type="PANTHER" id="PTHR46390">
    <property type="entry name" value="MANNOSE-1-PHOSPHATE GUANYLYLTRANSFERASE"/>
    <property type="match status" value="1"/>
</dbReference>
<protein>
    <recommendedName>
        <fullName evidence="5">Nucleotidyl transferase domain-containing protein</fullName>
    </recommendedName>
</protein>
<dbReference type="GO" id="GO:0004475">
    <property type="term" value="F:mannose-1-phosphate guanylyltransferase (GTP) activity"/>
    <property type="evidence" value="ECO:0007669"/>
    <property type="project" value="TreeGrafter"/>
</dbReference>
<evidence type="ECO:0000259" key="2">
    <source>
        <dbReference type="Pfam" id="PF22640"/>
    </source>
</evidence>
<name>A0A1F5EVB6_9BACT</name>
<evidence type="ECO:0008006" key="5">
    <source>
        <dbReference type="Google" id="ProtNLM"/>
    </source>
</evidence>
<dbReference type="GO" id="GO:0009298">
    <property type="term" value="P:GDP-mannose biosynthetic process"/>
    <property type="evidence" value="ECO:0007669"/>
    <property type="project" value="TreeGrafter"/>
</dbReference>
<dbReference type="SUPFAM" id="SSF53448">
    <property type="entry name" value="Nucleotide-diphospho-sugar transferases"/>
    <property type="match status" value="1"/>
</dbReference>
<dbReference type="InterPro" id="IPR054566">
    <property type="entry name" value="ManC/GMP-like_b-helix"/>
</dbReference>
<accession>A0A1F5EVB6</accession>
<dbReference type="Pfam" id="PF00483">
    <property type="entry name" value="NTP_transferase"/>
    <property type="match status" value="1"/>
</dbReference>
<reference evidence="3 4" key="1">
    <citation type="journal article" date="2016" name="Nat. Commun.">
        <title>Thousands of microbial genomes shed light on interconnected biogeochemical processes in an aquifer system.</title>
        <authorList>
            <person name="Anantharaman K."/>
            <person name="Brown C.T."/>
            <person name="Hug L.A."/>
            <person name="Sharon I."/>
            <person name="Castelle C.J."/>
            <person name="Probst A.J."/>
            <person name="Thomas B.C."/>
            <person name="Singh A."/>
            <person name="Wilkins M.J."/>
            <person name="Karaoz U."/>
            <person name="Brodie E.L."/>
            <person name="Williams K.H."/>
            <person name="Hubbard S.S."/>
            <person name="Banfield J.F."/>
        </authorList>
    </citation>
    <scope>NUCLEOTIDE SEQUENCE [LARGE SCALE GENOMIC DNA]</scope>
</reference>
<dbReference type="Pfam" id="PF22640">
    <property type="entry name" value="ManC_GMP_beta-helix"/>
    <property type="match status" value="1"/>
</dbReference>
<proteinExistence type="predicted"/>
<gene>
    <name evidence="3" type="ORF">A3D09_00130</name>
</gene>
<organism evidence="3 4">
    <name type="scientific">Candidatus Collierbacteria bacterium RIFCSPHIGHO2_02_FULL_49_10</name>
    <dbReference type="NCBI Taxonomy" id="1817723"/>
    <lineage>
        <taxon>Bacteria</taxon>
        <taxon>Candidatus Collieribacteriota</taxon>
    </lineage>
</organism>
<dbReference type="Gene3D" id="3.90.550.10">
    <property type="entry name" value="Spore Coat Polysaccharide Biosynthesis Protein SpsA, Chain A"/>
    <property type="match status" value="1"/>
</dbReference>
<evidence type="ECO:0000313" key="3">
    <source>
        <dbReference type="EMBL" id="OGD71325.1"/>
    </source>
</evidence>
<sequence length="370" mass="41076">MAGASKDVYVVIVAGGTGTRLWPLSRKKRPKQFLNIFDDKSFILQVYQRTQKIVKPDHVFIVAPENYSEYIKQYLPEFPLTNFMGEPVKKGTTAAYGYTATYIKQLDPDAVLHIIAADDFIVDEAKYANALSHAAKLVEEKDSLVIYGVKPADPNTGYGYVQVLLPSKAENGLVESYLVKSFHEKPDLATAQGYLQSGDYFWHVFGFTVSIGKLLSLIDQFDPPTGAVLKEIEADMKLPSRLEAPRLAEHYEKLVESDIDTKVLEKSNLATYMVRLEDSWSDVGTWDHVYNLKEKDTAGNVIVGDKGKVLAVEVSGSIVIPGGKPIALVGVKNLVVVDAGDIMLICDKTKAQDVKKLINLLKEKKLDQYL</sequence>
<dbReference type="EMBL" id="MFAH01000029">
    <property type="protein sequence ID" value="OGD71325.1"/>
    <property type="molecule type" value="Genomic_DNA"/>
</dbReference>
<dbReference type="Proteomes" id="UP000177390">
    <property type="component" value="Unassembled WGS sequence"/>
</dbReference>
<dbReference type="InterPro" id="IPR005835">
    <property type="entry name" value="NTP_transferase_dom"/>
</dbReference>